<dbReference type="GO" id="GO:0044027">
    <property type="term" value="P:negative regulation of gene expression via chromosomal CpG island methylation"/>
    <property type="evidence" value="ECO:0007669"/>
    <property type="project" value="TreeGrafter"/>
</dbReference>
<dbReference type="PROSITE" id="PS00094">
    <property type="entry name" value="C5_MTASE_1"/>
    <property type="match status" value="1"/>
</dbReference>
<dbReference type="OrthoDB" id="513341at2759"/>
<feature type="active site" evidence="5">
    <location>
        <position position="405"/>
    </location>
</feature>
<dbReference type="InterPro" id="IPR001525">
    <property type="entry name" value="C5_MeTfrase"/>
</dbReference>
<evidence type="ECO:0000256" key="5">
    <source>
        <dbReference type="PROSITE-ProRule" id="PRU01016"/>
    </source>
</evidence>
<dbReference type="AlphaFoldDB" id="A0A8S1ISC4"/>
<dbReference type="PRINTS" id="PR00105">
    <property type="entry name" value="C5METTRFRASE"/>
</dbReference>
<evidence type="ECO:0000256" key="2">
    <source>
        <dbReference type="ARBA" id="ARBA00022603"/>
    </source>
</evidence>
<name>A0A8S1ISC4_9CHLO</name>
<evidence type="ECO:0000256" key="6">
    <source>
        <dbReference type="SAM" id="MobiDB-lite"/>
    </source>
</evidence>
<evidence type="ECO:0000256" key="1">
    <source>
        <dbReference type="ARBA" id="ARBA00011975"/>
    </source>
</evidence>
<keyword evidence="8" id="KW-1185">Reference proteome</keyword>
<dbReference type="InterPro" id="IPR050390">
    <property type="entry name" value="C5-Methyltransferase"/>
</dbReference>
<dbReference type="EC" id="2.1.1.37" evidence="1"/>
<dbReference type="InterPro" id="IPR043151">
    <property type="entry name" value="BAH_sf"/>
</dbReference>
<dbReference type="GO" id="GO:0032259">
    <property type="term" value="P:methylation"/>
    <property type="evidence" value="ECO:0007669"/>
    <property type="project" value="UniProtKB-KW"/>
</dbReference>
<dbReference type="InterPro" id="IPR018117">
    <property type="entry name" value="C5_DNA_meth_AS"/>
</dbReference>
<proteinExistence type="inferred from homology"/>
<comment type="similarity">
    <text evidence="5">Belongs to the class I-like SAM-binding methyltransferase superfamily. C5-methyltransferase family.</text>
</comment>
<dbReference type="Gene3D" id="3.90.120.10">
    <property type="entry name" value="DNA Methylase, subunit A, domain 2"/>
    <property type="match status" value="1"/>
</dbReference>
<keyword evidence="4 5" id="KW-0949">S-adenosyl-L-methionine</keyword>
<keyword evidence="3 5" id="KW-0808">Transferase</keyword>
<reference evidence="7" key="1">
    <citation type="submission" date="2020-12" db="EMBL/GenBank/DDBJ databases">
        <authorList>
            <person name="Iha C."/>
        </authorList>
    </citation>
    <scope>NUCLEOTIDE SEQUENCE</scope>
</reference>
<evidence type="ECO:0000256" key="4">
    <source>
        <dbReference type="ARBA" id="ARBA00022691"/>
    </source>
</evidence>
<dbReference type="Gene3D" id="3.40.50.150">
    <property type="entry name" value="Vaccinia Virus protein VP39"/>
    <property type="match status" value="1"/>
</dbReference>
<evidence type="ECO:0000313" key="7">
    <source>
        <dbReference type="EMBL" id="CAD7697916.1"/>
    </source>
</evidence>
<gene>
    <name evidence="7" type="ORF">OSTQU699_LOCUS3277</name>
</gene>
<dbReference type="Gene3D" id="2.30.30.490">
    <property type="match status" value="1"/>
</dbReference>
<dbReference type="EMBL" id="CAJHUC010000730">
    <property type="protein sequence ID" value="CAD7697916.1"/>
    <property type="molecule type" value="Genomic_DNA"/>
</dbReference>
<evidence type="ECO:0000256" key="3">
    <source>
        <dbReference type="ARBA" id="ARBA00022679"/>
    </source>
</evidence>
<sequence length="752" mass="85044">MSEYSWSSSQGETPSWGSRWKGAPIGEGPDGKVLYSCVEMEPMNDAEEPFEVCIGDSVEIFADADEASKLPKLPDGSDRVYVLKVTKLWEGPWQGAKDAKCFEGEWFYTLWDTVILTEVKGRARLPTVGKGFEPLDLRQVFKADPNEDLWEQTCEVAVIKRVVRVLHVTPGNPAPDIGSCDYWWALTHSRRFHTFQDHDHRPTMAQENRALNSVEIYSGCGGFSFVAQRSELGSVEVRHAVDIFEDALSTFKVNHPSTHVHLMHVDEFLFVCQKLRQLRRKHLERPNCDPNGGNRQEHETQYQGCITSVKVGHPPTKEWVPGEGGNTLDQLPEDLTEENSWLMFEYSSWPGSSEQGRCWLKESTVPLRALVAFLKGVVKHGTFPSPRELANSPGDVDLICGGPPCQGISCQNYVAKTEDILEDERNKQIIVFLKAVMVFKPSFVLLENVLATFEKHREDGLYMKFAIATLLSMGYQTRLGVVSSDDQGVPEARRRFFLWAAKSGAEALPPFPRPVFHSIRRWDVGPCRMDCAVYTEEDNRGGPKGIKLFPPLVVGDALSDLPPVTNYCFADAMDYKLPPQRPYQLWMRRKPPTWEPSLEERARAADWLMESGKDRALALLTGNVGLGERERLATLGDLVMGRTCQPEAFEGRQVQCANEEATPSAQRQFELWSRAFRRGQLYRLGKFVELELERDAHARESGRPCPLRDHLPIKLRSVEYDRVMAVPKSSEGVDGPDFRSMRGVVMHRNGNW</sequence>
<dbReference type="GO" id="GO:0003677">
    <property type="term" value="F:DNA binding"/>
    <property type="evidence" value="ECO:0007669"/>
    <property type="project" value="TreeGrafter"/>
</dbReference>
<dbReference type="Pfam" id="PF00145">
    <property type="entry name" value="DNA_methylase"/>
    <property type="match status" value="1"/>
</dbReference>
<keyword evidence="2 5" id="KW-0489">Methyltransferase</keyword>
<comment type="caution">
    <text evidence="7">The sequence shown here is derived from an EMBL/GenBank/DDBJ whole genome shotgun (WGS) entry which is preliminary data.</text>
</comment>
<protein>
    <recommendedName>
        <fullName evidence="1">DNA (cytosine-5-)-methyltransferase</fullName>
        <ecNumber evidence="1">2.1.1.37</ecNumber>
    </recommendedName>
</protein>
<organism evidence="7 8">
    <name type="scientific">Ostreobium quekettii</name>
    <dbReference type="NCBI Taxonomy" id="121088"/>
    <lineage>
        <taxon>Eukaryota</taxon>
        <taxon>Viridiplantae</taxon>
        <taxon>Chlorophyta</taxon>
        <taxon>core chlorophytes</taxon>
        <taxon>Ulvophyceae</taxon>
        <taxon>TCBD clade</taxon>
        <taxon>Bryopsidales</taxon>
        <taxon>Ostreobineae</taxon>
        <taxon>Ostreobiaceae</taxon>
        <taxon>Ostreobium</taxon>
    </lineage>
</organism>
<evidence type="ECO:0000313" key="8">
    <source>
        <dbReference type="Proteomes" id="UP000708148"/>
    </source>
</evidence>
<dbReference type="PANTHER" id="PTHR10629:SF50">
    <property type="entry name" value="DNA (CYTOSINE-5)-METHYLTRANSFERASE CMT3"/>
    <property type="match status" value="1"/>
</dbReference>
<dbReference type="PANTHER" id="PTHR10629">
    <property type="entry name" value="CYTOSINE-SPECIFIC METHYLTRANSFERASE"/>
    <property type="match status" value="1"/>
</dbReference>
<dbReference type="GO" id="GO:0005634">
    <property type="term" value="C:nucleus"/>
    <property type="evidence" value="ECO:0007669"/>
    <property type="project" value="TreeGrafter"/>
</dbReference>
<feature type="region of interest" description="Disordered" evidence="6">
    <location>
        <begin position="1"/>
        <end position="23"/>
    </location>
</feature>
<dbReference type="GO" id="GO:0003886">
    <property type="term" value="F:DNA (cytosine-5-)-methyltransferase activity"/>
    <property type="evidence" value="ECO:0007669"/>
    <property type="project" value="UniProtKB-EC"/>
</dbReference>
<dbReference type="InterPro" id="IPR029063">
    <property type="entry name" value="SAM-dependent_MTases_sf"/>
</dbReference>
<dbReference type="Proteomes" id="UP000708148">
    <property type="component" value="Unassembled WGS sequence"/>
</dbReference>
<feature type="compositionally biased region" description="Polar residues" evidence="6">
    <location>
        <begin position="1"/>
        <end position="16"/>
    </location>
</feature>
<dbReference type="SUPFAM" id="SSF53335">
    <property type="entry name" value="S-adenosyl-L-methionine-dependent methyltransferases"/>
    <property type="match status" value="1"/>
</dbReference>
<accession>A0A8S1ISC4</accession>
<dbReference type="PROSITE" id="PS51679">
    <property type="entry name" value="SAM_MT_C5"/>
    <property type="match status" value="1"/>
</dbReference>